<proteinExistence type="predicted"/>
<sequence>MTRTLINVHWQMMKNTFRTNKKQYIPVFIIIAVFLFIFGLVFIQGAWQLFHLLTPALLQKGLPYVFLFGFTFILLFGIPNVFKHLYGSEDLAYLFTLPIATRKIFWIKFIQSFIGSPFIIWFLTFFPLLIYGFFEKANVFYFLFSLLISLSSVMIGLSFAYLFNLILIQILPASRTKELMTVMTALAGFVIYLIFQLPNMWFHHSPNEQTNLQLPDVPAWLPFKWGSDGLGGLLIGDIKAFIPALGFVLFAAFLMFLSSTLVEKGFRTGWIRLSEGSRKRKKKQNLQKQNKLQPTIIAIGLKEWRAIYRDMREWLTLLPLAFFLIFPFIMFIRSGQQLSELLQNSLLSFVVAQAVFFFMLTLFSGNFAAQTIAREGRGLWILRTMPLSGWRIVLGKLWISWLIPFALISCLNIILSIFLDWSLSWLFLAIATLGIISLGMSGIGIYIGTVGSIYNPNNPQQRLRFLPSLALMFLSFLYTSIATIPVGFLILPSQLESFFSMINGESEVPSFFINLTAIFLESKTLLGSLMYLLGFVGVVGISFGVTWLTAYLAAKNIDRGIDIKMVDKK</sequence>
<feature type="transmembrane region" description="Helical" evidence="1">
    <location>
        <begin position="529"/>
        <end position="554"/>
    </location>
</feature>
<keyword evidence="3" id="KW-1185">Reference proteome</keyword>
<feature type="transmembrane region" description="Helical" evidence="1">
    <location>
        <begin position="346"/>
        <end position="369"/>
    </location>
</feature>
<feature type="transmembrane region" description="Helical" evidence="1">
    <location>
        <begin position="140"/>
        <end position="167"/>
    </location>
</feature>
<feature type="transmembrane region" description="Helical" evidence="1">
    <location>
        <begin position="425"/>
        <end position="448"/>
    </location>
</feature>
<feature type="transmembrane region" description="Helical" evidence="1">
    <location>
        <begin position="179"/>
        <end position="197"/>
    </location>
</feature>
<dbReference type="EMBL" id="JAUSTT010000017">
    <property type="protein sequence ID" value="MDQ0176959.1"/>
    <property type="molecule type" value="Genomic_DNA"/>
</dbReference>
<keyword evidence="1" id="KW-0472">Membrane</keyword>
<feature type="transmembrane region" description="Helical" evidence="1">
    <location>
        <begin position="62"/>
        <end position="82"/>
    </location>
</feature>
<feature type="transmembrane region" description="Helical" evidence="1">
    <location>
        <begin position="314"/>
        <end position="334"/>
    </location>
</feature>
<evidence type="ECO:0000256" key="1">
    <source>
        <dbReference type="SAM" id="Phobius"/>
    </source>
</evidence>
<dbReference type="Pfam" id="PF16949">
    <property type="entry name" value="ABC_tran_2"/>
    <property type="match status" value="1"/>
</dbReference>
<dbReference type="RefSeq" id="WP_307230534.1">
    <property type="nucleotide sequence ID" value="NZ_JAUSTT010000017.1"/>
</dbReference>
<reference evidence="2 3" key="1">
    <citation type="submission" date="2023-07" db="EMBL/GenBank/DDBJ databases">
        <title>Genomic Encyclopedia of Type Strains, Phase IV (KMG-IV): sequencing the most valuable type-strain genomes for metagenomic binning, comparative biology and taxonomic classification.</title>
        <authorList>
            <person name="Goeker M."/>
        </authorList>
    </citation>
    <scope>NUCLEOTIDE SEQUENCE [LARGE SCALE GENOMIC DNA]</scope>
    <source>
        <strain evidence="2 3">DSM 23837</strain>
    </source>
</reference>
<dbReference type="Proteomes" id="UP001223586">
    <property type="component" value="Unassembled WGS sequence"/>
</dbReference>
<feature type="transmembrane region" description="Helical" evidence="1">
    <location>
        <begin position="469"/>
        <end position="491"/>
    </location>
</feature>
<dbReference type="InterPro" id="IPR031599">
    <property type="entry name" value="ABC_tran_2"/>
</dbReference>
<feature type="transmembrane region" description="Helical" evidence="1">
    <location>
        <begin position="24"/>
        <end position="50"/>
    </location>
</feature>
<feature type="transmembrane region" description="Helical" evidence="1">
    <location>
        <begin position="390"/>
        <end position="419"/>
    </location>
</feature>
<feature type="transmembrane region" description="Helical" evidence="1">
    <location>
        <begin position="112"/>
        <end position="134"/>
    </location>
</feature>
<keyword evidence="1" id="KW-1133">Transmembrane helix</keyword>
<evidence type="ECO:0000313" key="3">
    <source>
        <dbReference type="Proteomes" id="UP001223586"/>
    </source>
</evidence>
<comment type="caution">
    <text evidence="2">The sequence shown here is derived from an EMBL/GenBank/DDBJ whole genome shotgun (WGS) entry which is preliminary data.</text>
</comment>
<protein>
    <submittedName>
        <fullName evidence="2">ABC-2 type transport system permease protein</fullName>
    </submittedName>
</protein>
<feature type="transmembrane region" description="Helical" evidence="1">
    <location>
        <begin position="240"/>
        <end position="262"/>
    </location>
</feature>
<organism evidence="2 3">
    <name type="scientific">Bacillus chungangensis</name>
    <dbReference type="NCBI Taxonomy" id="587633"/>
    <lineage>
        <taxon>Bacteria</taxon>
        <taxon>Bacillati</taxon>
        <taxon>Bacillota</taxon>
        <taxon>Bacilli</taxon>
        <taxon>Bacillales</taxon>
        <taxon>Bacillaceae</taxon>
        <taxon>Bacillus</taxon>
    </lineage>
</organism>
<keyword evidence="1" id="KW-0812">Transmembrane</keyword>
<gene>
    <name evidence="2" type="ORF">J2S08_002838</name>
</gene>
<evidence type="ECO:0000313" key="2">
    <source>
        <dbReference type="EMBL" id="MDQ0176959.1"/>
    </source>
</evidence>
<accession>A0ABT9WV00</accession>
<name>A0ABT9WV00_9BACI</name>